<comment type="caution">
    <text evidence="3">The sequence shown here is derived from an EMBL/GenBank/DDBJ whole genome shotgun (WGS) entry which is preliminary data.</text>
</comment>
<accession>A0A812UA45</accession>
<feature type="compositionally biased region" description="Basic and acidic residues" evidence="1">
    <location>
        <begin position="163"/>
        <end position="178"/>
    </location>
</feature>
<proteinExistence type="predicted"/>
<name>A0A812UA45_9DINO</name>
<feature type="domain" description="Reverse transcriptase" evidence="2">
    <location>
        <begin position="382"/>
        <end position="643"/>
    </location>
</feature>
<dbReference type="Pfam" id="PF00078">
    <property type="entry name" value="RVT_1"/>
    <property type="match status" value="1"/>
</dbReference>
<keyword evidence="4" id="KW-1185">Reference proteome</keyword>
<sequence>MSKIDTVAGSFDLLCLQEVSRGKEGWDEHETDCFMWFTHQDPSQWRGVGIGIARALFDSITDKTACRRGAAWVVRLKNHRRVILCSLHCPTGVTVGQYHQDVQDFRRALRKWHPELPMVAGIDVNEVVGWNSDESDGACMRSGAKLDKLLEVTSGMHLRPVPPRREDRSLPTHYPRDESREGRHIDAIFVRMMGGGQVCVKPDMRLEINTDHALLEMYLEIHKTRPAVWVDSRPRWVATDTPLPLVRDFGDVQQLAHQACQPRRRKDYRDDDEMRQLIWDAKSWWGDILSGKSSAEVANDVQQNLTDKFWDVARNWDEDLQLRIQNLQLRPSALTPVTPAEVSSALSGMKARSAVGEDRVCVDLLRRLAFEQSEQLCGMCTEVLEGGVLPEPWGVSLLALLPKCQSPSTPSDLRPIAMGSAAMKMMSRIVMGRTFDKLREPCCHASSGKSRQPADLIGTFTRLRDVTREWRAGVIAAKLDVKGAFDYIDRGKVADFLQARLRDEQDQHSLRFWLLLLAENSMKGSAPGGKPVQIAANRGIRQGSPESAELFGMIIACELQKTRNAKSWAAPGGAIDDVPIDVGCFQDDIFIWSDSGERLERNIARIAEMLRALGLSLSAKKTCVVVNQYYQGKRKIKVDGETVEIAKPGTCIRVLGVDFDFDAGTSQQCREMMGRIWDAFYANKPILCGH</sequence>
<dbReference type="InterPro" id="IPR036691">
    <property type="entry name" value="Endo/exonu/phosph_ase_sf"/>
</dbReference>
<evidence type="ECO:0000313" key="4">
    <source>
        <dbReference type="Proteomes" id="UP000601435"/>
    </source>
</evidence>
<gene>
    <name evidence="3" type="ORF">SNEC2469_LOCUS16203</name>
</gene>
<protein>
    <recommendedName>
        <fullName evidence="2">Reverse transcriptase domain-containing protein</fullName>
    </recommendedName>
</protein>
<feature type="region of interest" description="Disordered" evidence="1">
    <location>
        <begin position="158"/>
        <end position="178"/>
    </location>
</feature>
<dbReference type="PROSITE" id="PS50878">
    <property type="entry name" value="RT_POL"/>
    <property type="match status" value="1"/>
</dbReference>
<feature type="non-terminal residue" evidence="3">
    <location>
        <position position="1"/>
    </location>
</feature>
<dbReference type="Proteomes" id="UP000601435">
    <property type="component" value="Unassembled WGS sequence"/>
</dbReference>
<dbReference type="InterPro" id="IPR000477">
    <property type="entry name" value="RT_dom"/>
</dbReference>
<organism evidence="3 4">
    <name type="scientific">Symbiodinium necroappetens</name>
    <dbReference type="NCBI Taxonomy" id="1628268"/>
    <lineage>
        <taxon>Eukaryota</taxon>
        <taxon>Sar</taxon>
        <taxon>Alveolata</taxon>
        <taxon>Dinophyceae</taxon>
        <taxon>Suessiales</taxon>
        <taxon>Symbiodiniaceae</taxon>
        <taxon>Symbiodinium</taxon>
    </lineage>
</organism>
<reference evidence="3" key="1">
    <citation type="submission" date="2021-02" db="EMBL/GenBank/DDBJ databases">
        <authorList>
            <person name="Dougan E. K."/>
            <person name="Rhodes N."/>
            <person name="Thang M."/>
            <person name="Chan C."/>
        </authorList>
    </citation>
    <scope>NUCLEOTIDE SEQUENCE</scope>
</reference>
<evidence type="ECO:0000313" key="3">
    <source>
        <dbReference type="EMBL" id="CAE7560978.1"/>
    </source>
</evidence>
<dbReference type="Gene3D" id="3.60.10.10">
    <property type="entry name" value="Endonuclease/exonuclease/phosphatase"/>
    <property type="match status" value="1"/>
</dbReference>
<evidence type="ECO:0000259" key="2">
    <source>
        <dbReference type="PROSITE" id="PS50878"/>
    </source>
</evidence>
<dbReference type="EMBL" id="CAJNJA010026513">
    <property type="protein sequence ID" value="CAE7560978.1"/>
    <property type="molecule type" value="Genomic_DNA"/>
</dbReference>
<dbReference type="OrthoDB" id="418309at2759"/>
<dbReference type="AlphaFoldDB" id="A0A812UA45"/>
<dbReference type="SUPFAM" id="SSF56219">
    <property type="entry name" value="DNase I-like"/>
    <property type="match status" value="1"/>
</dbReference>
<dbReference type="PANTHER" id="PTHR19446">
    <property type="entry name" value="REVERSE TRANSCRIPTASES"/>
    <property type="match status" value="1"/>
</dbReference>
<evidence type="ECO:0000256" key="1">
    <source>
        <dbReference type="SAM" id="MobiDB-lite"/>
    </source>
</evidence>